<keyword evidence="1" id="KW-1133">Transmembrane helix</keyword>
<evidence type="ECO:0000256" key="1">
    <source>
        <dbReference type="SAM" id="Phobius"/>
    </source>
</evidence>
<evidence type="ECO:0000313" key="3">
    <source>
        <dbReference type="Proteomes" id="UP000007879"/>
    </source>
</evidence>
<feature type="transmembrane region" description="Helical" evidence="1">
    <location>
        <begin position="179"/>
        <end position="209"/>
    </location>
</feature>
<dbReference type="Proteomes" id="UP000007879">
    <property type="component" value="Unassembled WGS sequence"/>
</dbReference>
<dbReference type="EnsemblMetazoa" id="XM_020004622.1">
    <property type="protein sequence ID" value="XP_019860181.1"/>
    <property type="gene ID" value="LOC109588448"/>
</dbReference>
<dbReference type="RefSeq" id="XP_019860181.1">
    <property type="nucleotide sequence ID" value="XM_020004622.1"/>
</dbReference>
<dbReference type="KEGG" id="aqu:109588448"/>
<keyword evidence="3" id="KW-1185">Reference proteome</keyword>
<evidence type="ECO:0000313" key="2">
    <source>
        <dbReference type="EnsemblMetazoa" id="XP_019860181.1"/>
    </source>
</evidence>
<name>A0AAN0JST4_AMPQE</name>
<dbReference type="GeneID" id="109588448"/>
<reference evidence="3" key="1">
    <citation type="journal article" date="2010" name="Nature">
        <title>The Amphimedon queenslandica genome and the evolution of animal complexity.</title>
        <authorList>
            <person name="Srivastava M."/>
            <person name="Simakov O."/>
            <person name="Chapman J."/>
            <person name="Fahey B."/>
            <person name="Gauthier M.E."/>
            <person name="Mitros T."/>
            <person name="Richards G.S."/>
            <person name="Conaco C."/>
            <person name="Dacre M."/>
            <person name="Hellsten U."/>
            <person name="Larroux C."/>
            <person name="Putnam N.H."/>
            <person name="Stanke M."/>
            <person name="Adamska M."/>
            <person name="Darling A."/>
            <person name="Degnan S.M."/>
            <person name="Oakley T.H."/>
            <person name="Plachetzki D.C."/>
            <person name="Zhai Y."/>
            <person name="Adamski M."/>
            <person name="Calcino A."/>
            <person name="Cummins S.F."/>
            <person name="Goodstein D.M."/>
            <person name="Harris C."/>
            <person name="Jackson D.J."/>
            <person name="Leys S.P."/>
            <person name="Shu S."/>
            <person name="Woodcroft B.J."/>
            <person name="Vervoort M."/>
            <person name="Kosik K.S."/>
            <person name="Manning G."/>
            <person name="Degnan B.M."/>
            <person name="Rokhsar D.S."/>
        </authorList>
    </citation>
    <scope>NUCLEOTIDE SEQUENCE [LARGE SCALE GENOMIC DNA]</scope>
</reference>
<proteinExistence type="predicted"/>
<keyword evidence="1" id="KW-0812">Transmembrane</keyword>
<reference evidence="2" key="2">
    <citation type="submission" date="2024-06" db="UniProtKB">
        <authorList>
            <consortium name="EnsemblMetazoa"/>
        </authorList>
    </citation>
    <scope>IDENTIFICATION</scope>
</reference>
<keyword evidence="1" id="KW-0472">Membrane</keyword>
<protein>
    <submittedName>
        <fullName evidence="2">Uncharacterized protein</fullName>
    </submittedName>
</protein>
<accession>A0AAN0JST4</accession>
<organism evidence="2 3">
    <name type="scientific">Amphimedon queenslandica</name>
    <name type="common">Sponge</name>
    <dbReference type="NCBI Taxonomy" id="400682"/>
    <lineage>
        <taxon>Eukaryota</taxon>
        <taxon>Metazoa</taxon>
        <taxon>Porifera</taxon>
        <taxon>Demospongiae</taxon>
        <taxon>Heteroscleromorpha</taxon>
        <taxon>Haplosclerida</taxon>
        <taxon>Niphatidae</taxon>
        <taxon>Amphimedon</taxon>
    </lineage>
</organism>
<dbReference type="AlphaFoldDB" id="A0AAN0JST4"/>
<sequence>MSQLIATFNISSSVIDDRYYNFTIILSHSSDLYTTNSSHVVIIRSSFFDINSFTVLSTDSTNTSFMCEFVHGSQAIGCYIVMHETSIGLYYITTVLRELRIGSIPGTVEPGQYSISVYDINSDGSVHLYSPAASTLIIVTESLPTVESTFSSSIPLFSINQSTTVNLQSPTVSSCSSTLVTITGGVTLGLSLIVCFASIFINFSIVIWCRKKGNTMRNQEERNPSLPAQYENVEMITGTNANVNNIPTNDCSAYGVVIQRH</sequence>